<evidence type="ECO:0000256" key="11">
    <source>
        <dbReference type="SAM" id="SignalP"/>
    </source>
</evidence>
<evidence type="ECO:0000256" key="10">
    <source>
        <dbReference type="SAM" id="MobiDB-lite"/>
    </source>
</evidence>
<name>A0A7R7XFP8_9EURO</name>
<dbReference type="GO" id="GO:0004558">
    <property type="term" value="F:alpha-1,4-glucosidase activity"/>
    <property type="evidence" value="ECO:0007669"/>
    <property type="project" value="UniProtKB-EC"/>
</dbReference>
<evidence type="ECO:0000256" key="8">
    <source>
        <dbReference type="ARBA" id="ARBA00041343"/>
    </source>
</evidence>
<dbReference type="InterPro" id="IPR011013">
    <property type="entry name" value="Gal_mutarotase_sf_dom"/>
</dbReference>
<feature type="region of interest" description="Disordered" evidence="10">
    <location>
        <begin position="547"/>
        <end position="588"/>
    </location>
</feature>
<dbReference type="FunFam" id="2.60.40.1180:FF:000001">
    <property type="entry name" value="Maltase-glucoamylase, intestinal"/>
    <property type="match status" value="1"/>
</dbReference>
<reference evidence="15" key="2">
    <citation type="submission" date="2021-02" db="EMBL/GenBank/DDBJ databases">
        <title>Aspergillus puulaauensis MK2 genome sequence.</title>
        <authorList>
            <person name="Futagami T."/>
            <person name="Mori K."/>
            <person name="Kadooka C."/>
            <person name="Tanaka T."/>
        </authorList>
    </citation>
    <scope>NUCLEOTIDE SEQUENCE</scope>
    <source>
        <strain evidence="15">MK2</strain>
    </source>
</reference>
<dbReference type="Gene3D" id="2.60.40.1180">
    <property type="entry name" value="Golgi alpha-mannosidase II"/>
    <property type="match status" value="2"/>
</dbReference>
<dbReference type="Gene3D" id="3.20.20.80">
    <property type="entry name" value="Glycosidases"/>
    <property type="match status" value="2"/>
</dbReference>
<dbReference type="OrthoDB" id="5839090at2759"/>
<dbReference type="Proteomes" id="UP000654913">
    <property type="component" value="Chromosome 2"/>
</dbReference>
<dbReference type="InterPro" id="IPR013780">
    <property type="entry name" value="Glyco_hydro_b"/>
</dbReference>
<dbReference type="EC" id="3.2.1.20" evidence="3"/>
<dbReference type="InterPro" id="IPR025887">
    <property type="entry name" value="Glyco_hydro_31_N_dom"/>
</dbReference>
<evidence type="ECO:0000256" key="3">
    <source>
        <dbReference type="ARBA" id="ARBA00012741"/>
    </source>
</evidence>
<dbReference type="InterPro" id="IPR000322">
    <property type="entry name" value="Glyco_hydro_31_TIM"/>
</dbReference>
<keyword evidence="6" id="KW-0325">Glycoprotein</keyword>
<dbReference type="Gene3D" id="2.60.40.1760">
    <property type="entry name" value="glycosyl hydrolase (family 31)"/>
    <property type="match status" value="1"/>
</dbReference>
<evidence type="ECO:0000256" key="7">
    <source>
        <dbReference type="ARBA" id="ARBA00023295"/>
    </source>
</evidence>
<dbReference type="InterPro" id="IPR030459">
    <property type="entry name" value="Glyco_hydro_31_CS"/>
</dbReference>
<evidence type="ECO:0000259" key="14">
    <source>
        <dbReference type="Pfam" id="PF21365"/>
    </source>
</evidence>
<feature type="domain" description="Glycoside hydrolase family 31 TIM barrel" evidence="12">
    <location>
        <begin position="337"/>
        <end position="763"/>
    </location>
</feature>
<keyword evidence="5 9" id="KW-0378">Hydrolase</keyword>
<evidence type="ECO:0000256" key="6">
    <source>
        <dbReference type="ARBA" id="ARBA00023180"/>
    </source>
</evidence>
<proteinExistence type="inferred from homology"/>
<feature type="domain" description="Glycosyl hydrolase family 31 C-terminal" evidence="14">
    <location>
        <begin position="771"/>
        <end position="863"/>
    </location>
</feature>
<dbReference type="CDD" id="cd14752">
    <property type="entry name" value="GH31_N"/>
    <property type="match status" value="1"/>
</dbReference>
<dbReference type="AlphaFoldDB" id="A0A7R7XFP8"/>
<dbReference type="PROSITE" id="PS00707">
    <property type="entry name" value="GLYCOSYL_HYDROL_F31_2"/>
    <property type="match status" value="1"/>
</dbReference>
<dbReference type="FunFam" id="3.20.20.80:FF:000169">
    <property type="entry name" value="Putative alpha-glucosidase AgdA"/>
    <property type="match status" value="1"/>
</dbReference>
<dbReference type="InterPro" id="IPR017853">
    <property type="entry name" value="GH"/>
</dbReference>
<evidence type="ECO:0000256" key="9">
    <source>
        <dbReference type="RuleBase" id="RU361185"/>
    </source>
</evidence>
<dbReference type="PANTHER" id="PTHR22762">
    <property type="entry name" value="ALPHA-GLUCOSIDASE"/>
    <property type="match status" value="1"/>
</dbReference>
<dbReference type="InterPro" id="IPR048395">
    <property type="entry name" value="Glyco_hydro_31_C"/>
</dbReference>
<dbReference type="FunFam" id="2.60.40.1760:FF:000005">
    <property type="entry name" value="Putative alpha-glucosidase AgdA"/>
    <property type="match status" value="1"/>
</dbReference>
<gene>
    <name evidence="15" type="ORF">APUU_21032A</name>
</gene>
<dbReference type="GeneID" id="64970605"/>
<evidence type="ECO:0000256" key="4">
    <source>
        <dbReference type="ARBA" id="ARBA00022729"/>
    </source>
</evidence>
<dbReference type="SUPFAM" id="SSF74650">
    <property type="entry name" value="Galactose mutarotase-like"/>
    <property type="match status" value="1"/>
</dbReference>
<accession>A0A7R7XFP8</accession>
<keyword evidence="4 11" id="KW-0732">Signal</keyword>
<dbReference type="GO" id="GO:0005975">
    <property type="term" value="P:carbohydrate metabolic process"/>
    <property type="evidence" value="ECO:0007669"/>
    <property type="project" value="InterPro"/>
</dbReference>
<evidence type="ECO:0000256" key="5">
    <source>
        <dbReference type="ARBA" id="ARBA00022801"/>
    </source>
</evidence>
<feature type="compositionally biased region" description="Low complexity" evidence="10">
    <location>
        <begin position="547"/>
        <end position="573"/>
    </location>
</feature>
<evidence type="ECO:0000259" key="13">
    <source>
        <dbReference type="Pfam" id="PF13802"/>
    </source>
</evidence>
<dbReference type="SUPFAM" id="SSF51445">
    <property type="entry name" value="(Trans)glycosidases"/>
    <property type="match status" value="1"/>
</dbReference>
<evidence type="ECO:0000259" key="12">
    <source>
        <dbReference type="Pfam" id="PF01055"/>
    </source>
</evidence>
<dbReference type="Pfam" id="PF01055">
    <property type="entry name" value="Glyco_hydro_31_2nd"/>
    <property type="match status" value="1"/>
</dbReference>
<dbReference type="GO" id="GO:0030246">
    <property type="term" value="F:carbohydrate binding"/>
    <property type="evidence" value="ECO:0007669"/>
    <property type="project" value="InterPro"/>
</dbReference>
<dbReference type="Pfam" id="PF21365">
    <property type="entry name" value="Glyco_hydro_31_3rd"/>
    <property type="match status" value="1"/>
</dbReference>
<dbReference type="RefSeq" id="XP_041552794.1">
    <property type="nucleotide sequence ID" value="XM_041699739.1"/>
</dbReference>
<feature type="chain" id="PRO_5030772856" description="alpha-glucosidase" evidence="11">
    <location>
        <begin position="24"/>
        <end position="991"/>
    </location>
</feature>
<dbReference type="Pfam" id="PF13802">
    <property type="entry name" value="Gal_mutarotas_2"/>
    <property type="match status" value="1"/>
</dbReference>
<dbReference type="CDD" id="cd06602">
    <property type="entry name" value="GH31_MGAM_SI_GAA"/>
    <property type="match status" value="1"/>
</dbReference>
<evidence type="ECO:0000256" key="2">
    <source>
        <dbReference type="ARBA" id="ARBA00007806"/>
    </source>
</evidence>
<comment type="similarity">
    <text evidence="2 9">Belongs to the glycosyl hydrolase 31 family.</text>
</comment>
<comment type="catalytic activity">
    <reaction evidence="1">
        <text>Hydrolysis of terminal, non-reducing (1-&gt;4)-linked alpha-D-glucose residues with release of alpha-D-glucose.</text>
        <dbReference type="EC" id="3.2.1.20"/>
    </reaction>
</comment>
<keyword evidence="7 9" id="KW-0326">Glycosidase</keyword>
<keyword evidence="16" id="KW-1185">Reference proteome</keyword>
<feature type="signal peptide" evidence="11">
    <location>
        <begin position="1"/>
        <end position="23"/>
    </location>
</feature>
<evidence type="ECO:0000256" key="1">
    <source>
        <dbReference type="ARBA" id="ARBA00001657"/>
    </source>
</evidence>
<dbReference type="PANTHER" id="PTHR22762:SF133">
    <property type="entry name" value="P-TYPE DOMAIN-CONTAINING PROTEIN"/>
    <property type="match status" value="1"/>
</dbReference>
<evidence type="ECO:0000313" key="15">
    <source>
        <dbReference type="EMBL" id="BCS20600.1"/>
    </source>
</evidence>
<dbReference type="FunFam" id="3.20.20.80:FF:000138">
    <property type="entry name" value="Putative alpha-glucosidase AgdA"/>
    <property type="match status" value="1"/>
</dbReference>
<reference evidence="15" key="1">
    <citation type="submission" date="2021-01" db="EMBL/GenBank/DDBJ databases">
        <authorList>
            <consortium name="Aspergillus puulaauensis MK2 genome sequencing consortium"/>
            <person name="Kazuki M."/>
            <person name="Futagami T."/>
        </authorList>
    </citation>
    <scope>NUCLEOTIDE SEQUENCE</scope>
    <source>
        <strain evidence="15">MK2</strain>
    </source>
</reference>
<dbReference type="KEGG" id="apuu:APUU_21032A"/>
<protein>
    <recommendedName>
        <fullName evidence="3">alpha-glucosidase</fullName>
        <ecNumber evidence="3">3.2.1.20</ecNumber>
    </recommendedName>
    <alternativeName>
        <fullName evidence="8">Maltase</fullName>
    </alternativeName>
</protein>
<sequence>MVGFAHLFAGVSLPALAFGAAQQDPLQPFSNLATATDTAERTQFTLADYVDVGEELIANVDDPQAVNAQSVCPGYRASNVQHSTHGFSASLELSGKPCNVYGTDVESLVVEVQFQDTDRLNVQITPTYVDASNESWYALPEELVPRPATVPDASESHSDFSVTWSNEPTFNFQVTRKATGEVLFDTAGSVLVFENQFIEFVTTLPEEYNLYGLGERINQLRLLRNATLTTYAADIGNPIDENLYGHHAFYVDTRYYTVDEQTGEHTYVKSSEADATQDYVSYSHGIFLRNAHGQEVILNPKGLTWRTIGGSIDLTFYSGPTVAEVTEQYQRSTVGLPAMQKYDTLGFHQCRWGYNNWSEFADVLANFEKFEIPLEYLWADIDYMHGYRDFDNDQNRFSYSDTEAFLDSLHAGGRHFVPIVDAALYIPNPENRSDTYDTYTRGAAKDIYLKNPDGSLYVGAVWPGYTVYPDWHHSEAANYWANELVTWYEKVKFDGVWYDMGEVSSFCVGSCGSQNRTLNPAHPPFKLPGEHGNIVFEYPEGFERSNATEAASASAASSSQASATETSTSATSSYLRTSPTPGVRNINHPPYVINHVQTGHDLAVHAVSPNATHVDGYHEYDVHSLYGHMGIRATYQGLTQIWPKKRPFIIARSTFSGSGRWAGHWGGDNYSKWSSMYFSISQALQFSLFGIPMFGVDTCGFSYNSDEELCNRWMQLSAFFPFYRNHNVLGAISQEPYRWASVIDASKAAMKIRYALLPYFYTLMQNAHTAGSTVMRALAWEFPNDPTLAAIDNQFLVGPSILVIPVLEPQVDTVKGVFPGVGQGEIWYDWYTRTAVDAQPGVNTTIQAPLGHIPVYVRGGSILPMQELALTIRDARQTPWALLAALGSDGTASGQLYLDDGESLYPDSTLNVDFEASGSSVRVSADGGWEEANPLANVTILGISNEPSFVSFNGQQVPADYDAVSRALFVTGLDQFTNNGAWGEDWTLEWE</sequence>
<feature type="domain" description="Glycoside hydrolase family 31 N-terminal" evidence="13">
    <location>
        <begin position="147"/>
        <end position="254"/>
    </location>
</feature>
<organism evidence="15 16">
    <name type="scientific">Aspergillus puulaauensis</name>
    <dbReference type="NCBI Taxonomy" id="1220207"/>
    <lineage>
        <taxon>Eukaryota</taxon>
        <taxon>Fungi</taxon>
        <taxon>Dikarya</taxon>
        <taxon>Ascomycota</taxon>
        <taxon>Pezizomycotina</taxon>
        <taxon>Eurotiomycetes</taxon>
        <taxon>Eurotiomycetidae</taxon>
        <taxon>Eurotiales</taxon>
        <taxon>Aspergillaceae</taxon>
        <taxon>Aspergillus</taxon>
    </lineage>
</organism>
<dbReference type="SUPFAM" id="SSF51011">
    <property type="entry name" value="Glycosyl hydrolase domain"/>
    <property type="match status" value="1"/>
</dbReference>
<evidence type="ECO:0000313" key="16">
    <source>
        <dbReference type="Proteomes" id="UP000654913"/>
    </source>
</evidence>
<dbReference type="EMBL" id="AP024444">
    <property type="protein sequence ID" value="BCS20600.1"/>
    <property type="molecule type" value="Genomic_DNA"/>
</dbReference>